<keyword evidence="2" id="KW-0732">Signal</keyword>
<feature type="region of interest" description="Disordered" evidence="1">
    <location>
        <begin position="185"/>
        <end position="220"/>
    </location>
</feature>
<feature type="domain" description="PA" evidence="3">
    <location>
        <begin position="85"/>
        <end position="150"/>
    </location>
</feature>
<dbReference type="Proteomes" id="UP001189429">
    <property type="component" value="Unassembled WGS sequence"/>
</dbReference>
<evidence type="ECO:0000256" key="2">
    <source>
        <dbReference type="SAM" id="SignalP"/>
    </source>
</evidence>
<dbReference type="Pfam" id="PF02225">
    <property type="entry name" value="PA"/>
    <property type="match status" value="1"/>
</dbReference>
<evidence type="ECO:0000313" key="4">
    <source>
        <dbReference type="EMBL" id="CAK0788362.1"/>
    </source>
</evidence>
<name>A0ABN9PAN1_9DINO</name>
<evidence type="ECO:0000259" key="3">
    <source>
        <dbReference type="Pfam" id="PF02225"/>
    </source>
</evidence>
<gene>
    <name evidence="4" type="ORF">PCOR1329_LOCUS273</name>
</gene>
<proteinExistence type="predicted"/>
<evidence type="ECO:0000256" key="1">
    <source>
        <dbReference type="SAM" id="MobiDB-lite"/>
    </source>
</evidence>
<accession>A0ABN9PAN1</accession>
<feature type="compositionally biased region" description="Basic residues" evidence="1">
    <location>
        <begin position="205"/>
        <end position="219"/>
    </location>
</feature>
<dbReference type="InterPro" id="IPR046450">
    <property type="entry name" value="PA_dom_sf"/>
</dbReference>
<feature type="chain" id="PRO_5045398709" description="PA domain-containing protein" evidence="2">
    <location>
        <begin position="24"/>
        <end position="238"/>
    </location>
</feature>
<dbReference type="SUPFAM" id="SSF52025">
    <property type="entry name" value="PA domain"/>
    <property type="match status" value="1"/>
</dbReference>
<feature type="signal peptide" evidence="2">
    <location>
        <begin position="1"/>
        <end position="23"/>
    </location>
</feature>
<keyword evidence="5" id="KW-1185">Reference proteome</keyword>
<protein>
    <recommendedName>
        <fullName evidence="3">PA domain-containing protein</fullName>
    </recommendedName>
</protein>
<dbReference type="Gene3D" id="3.50.30.30">
    <property type="match status" value="1"/>
</dbReference>
<dbReference type="InterPro" id="IPR003137">
    <property type="entry name" value="PA_domain"/>
</dbReference>
<comment type="caution">
    <text evidence="4">The sequence shown here is derived from an EMBL/GenBank/DDBJ whole genome shotgun (WGS) entry which is preliminary data.</text>
</comment>
<organism evidence="4 5">
    <name type="scientific">Prorocentrum cordatum</name>
    <dbReference type="NCBI Taxonomy" id="2364126"/>
    <lineage>
        <taxon>Eukaryota</taxon>
        <taxon>Sar</taxon>
        <taxon>Alveolata</taxon>
        <taxon>Dinophyceae</taxon>
        <taxon>Prorocentrales</taxon>
        <taxon>Prorocentraceae</taxon>
        <taxon>Prorocentrum</taxon>
    </lineage>
</organism>
<dbReference type="EMBL" id="CAUYUJ010000041">
    <property type="protein sequence ID" value="CAK0788362.1"/>
    <property type="molecule type" value="Genomic_DNA"/>
</dbReference>
<evidence type="ECO:0000313" key="5">
    <source>
        <dbReference type="Proteomes" id="UP001189429"/>
    </source>
</evidence>
<sequence length="238" mass="23854">MPAAAPRAFGLLEAALLTGPLAAAGGGGVASRGAVVTVSSAPAGGALAAGARFPGLFADFSGPPPGGPLAAWALADVGVPPPLRAAAPAVAVVRRGSCTFEQKALRAQSGGAAGLVVARDVSPMGRNASNTSSGVDIFVVGIARSFGDALAGDVGRAPAASLLLSFAVYDLRCWTRRRPSSCCSPRPWSRAGRGSPRPTCGGAPRWRRGTTRRSSRSVTRRPWPSACSAALCSACSSF</sequence>
<reference evidence="4" key="1">
    <citation type="submission" date="2023-10" db="EMBL/GenBank/DDBJ databases">
        <authorList>
            <person name="Chen Y."/>
            <person name="Shah S."/>
            <person name="Dougan E. K."/>
            <person name="Thang M."/>
            <person name="Chan C."/>
        </authorList>
    </citation>
    <scope>NUCLEOTIDE SEQUENCE [LARGE SCALE GENOMIC DNA]</scope>
</reference>